<sequence>MSFRVTNLFLFFFLWGSQICFSFSIDIPSEYSILGNDIDLFSSEREALGHFRLWQKENGRRYENPKDEAKRFEIFQTNLKYISEMNAKRKSPYGARFGLNPFADMSHEEFRAIYLYDMGVNVTNELDILEMKEEESWENAPASLDWRKKGVVTRVKNQNACGSCWAFAATGAIEAANAIATGKLVSLSEQQLVDCDKKSHGCHGGWYFNSFEWVIKNGGIDIEDDYPYTAQDGICDPNKVPKNVVTIDGYKNATKFSEKSLFCSVAKQPVSVALDARDFQFYQSGIYDGANCTGAEDLSTTHAVLIVGYDSIDGEDYWIVKNSWGVDWGMKGYIFIKRNIGLPTSLAIQKFEDQLPITVFVTSKPR</sequence>
<evidence type="ECO:0000313" key="2">
    <source>
        <dbReference type="Proteomes" id="UP000828941"/>
    </source>
</evidence>
<name>A0ACB9N860_BAUVA</name>
<reference evidence="1 2" key="1">
    <citation type="journal article" date="2022" name="DNA Res.">
        <title>Chromosomal-level genome assembly of the orchid tree Bauhinia variegata (Leguminosae; Cercidoideae) supports the allotetraploid origin hypothesis of Bauhinia.</title>
        <authorList>
            <person name="Zhong Y."/>
            <person name="Chen Y."/>
            <person name="Zheng D."/>
            <person name="Pang J."/>
            <person name="Liu Y."/>
            <person name="Luo S."/>
            <person name="Meng S."/>
            <person name="Qian L."/>
            <person name="Wei D."/>
            <person name="Dai S."/>
            <person name="Zhou R."/>
        </authorList>
    </citation>
    <scope>NUCLEOTIDE SEQUENCE [LARGE SCALE GENOMIC DNA]</scope>
    <source>
        <strain evidence="1">BV-YZ2020</strain>
    </source>
</reference>
<evidence type="ECO:0000313" key="1">
    <source>
        <dbReference type="EMBL" id="KAI4332557.1"/>
    </source>
</evidence>
<protein>
    <submittedName>
        <fullName evidence="1">Uncharacterized protein</fullName>
    </submittedName>
</protein>
<keyword evidence="2" id="KW-1185">Reference proteome</keyword>
<dbReference type="Proteomes" id="UP000828941">
    <property type="component" value="Chromosome 7"/>
</dbReference>
<organism evidence="1 2">
    <name type="scientific">Bauhinia variegata</name>
    <name type="common">Purple orchid tree</name>
    <name type="synonym">Phanera variegata</name>
    <dbReference type="NCBI Taxonomy" id="167791"/>
    <lineage>
        <taxon>Eukaryota</taxon>
        <taxon>Viridiplantae</taxon>
        <taxon>Streptophyta</taxon>
        <taxon>Embryophyta</taxon>
        <taxon>Tracheophyta</taxon>
        <taxon>Spermatophyta</taxon>
        <taxon>Magnoliopsida</taxon>
        <taxon>eudicotyledons</taxon>
        <taxon>Gunneridae</taxon>
        <taxon>Pentapetalae</taxon>
        <taxon>rosids</taxon>
        <taxon>fabids</taxon>
        <taxon>Fabales</taxon>
        <taxon>Fabaceae</taxon>
        <taxon>Cercidoideae</taxon>
        <taxon>Cercideae</taxon>
        <taxon>Bauhiniinae</taxon>
        <taxon>Bauhinia</taxon>
    </lineage>
</organism>
<comment type="caution">
    <text evidence="1">The sequence shown here is derived from an EMBL/GenBank/DDBJ whole genome shotgun (WGS) entry which is preliminary data.</text>
</comment>
<proteinExistence type="predicted"/>
<dbReference type="EMBL" id="CM039432">
    <property type="protein sequence ID" value="KAI4332557.1"/>
    <property type="molecule type" value="Genomic_DNA"/>
</dbReference>
<gene>
    <name evidence="1" type="ORF">L6164_017453</name>
</gene>
<accession>A0ACB9N860</accession>